<evidence type="ECO:0000259" key="8">
    <source>
        <dbReference type="Pfam" id="PF12896"/>
    </source>
</evidence>
<proteinExistence type="predicted"/>
<accession>W9YN42</accession>
<dbReference type="InterPro" id="IPR024789">
    <property type="entry name" value="APC4"/>
</dbReference>
<dbReference type="Gene3D" id="2.130.10.10">
    <property type="entry name" value="YVTN repeat-like/Quinoprotein amine dehydrogenase"/>
    <property type="match status" value="1"/>
</dbReference>
<evidence type="ECO:0000259" key="7">
    <source>
        <dbReference type="Pfam" id="PF12894"/>
    </source>
</evidence>
<protein>
    <recommendedName>
        <fullName evidence="1">Anaphase-promoting complex subunit 4</fullName>
    </recommendedName>
</protein>
<keyword evidence="10" id="KW-1185">Reference proteome</keyword>
<sequence>MDLIATVTPIGHASGQKTKDVVDVWRLNGQRVFGATFEKADDQDGDGDGDLAASGDRRRGTLQENDDKGKDRWFVTAVSWRRDGQILAVACADGTVSLINAFTGKIAHRLNAPRSLPASPNATMSFNSSPSSQPQASGSSSSGSKSVSPPLQPVTVTAISWTKHFAFPTGDKVRSRLEGSGTPVSLDQLLGLKADMDQLLNVAADLPQALASIDVEDSLPKIATLPPLGAAVDDDVFSSRASIDAIFHSDGSAASGGSAVGDVNALLTGLLMGDGSCAIDLKIFDSFEIGAIDIEGSLRTLPGRRRVIKFDSHPFLSTVFLIIEQADPQGVNVTAHHLVSLDLSFIPRTGSNLPLVARKATRLGNLLRYISQIQMQLASEVKAAFELPARFLRNINQALAEGDPSADFSYAAHHLAVNGECFPHLKEWLVDEVGERGLKRWEKAVGDCLDLVRRMTSENLMPALERCHVILDRLHGLAMYGPTSSKLGLNEHNVAKIIETTDALTIFAEDLLLDVAKEVKEFTAFMKWMKFECEVEALEESSERAEELREAWTGENEVMAVLEYVSGAMAHSRLWKYVDSTTNDHLGEGSAAMAAITADTDAGFLANYVKRRSDGKPLPVLEEMIEQMQKQSDVVFEEIAETFRKSILATYITQYPRCDGEKMDTRVIPDQGDVSLYHLMAIAKDPKERDLLHMVSTTLRFESGNAPRIEDNVNISTTVSDVDEILDAKIVDDKTILVLVAHPADIRIYQMGIKTDLEYEVWELRHVFTEGRMHAGQEPARLEVNGREGRRAVTVVDEAGMGYLVLDMDGEA</sequence>
<evidence type="ECO:0000313" key="10">
    <source>
        <dbReference type="Proteomes" id="UP000019484"/>
    </source>
</evidence>
<dbReference type="Pfam" id="PF12896">
    <property type="entry name" value="ANAPC4"/>
    <property type="match status" value="1"/>
</dbReference>
<dbReference type="GO" id="GO:0051301">
    <property type="term" value="P:cell division"/>
    <property type="evidence" value="ECO:0007669"/>
    <property type="project" value="UniProtKB-KW"/>
</dbReference>
<organism evidence="9 10">
    <name type="scientific">Capronia coronata CBS 617.96</name>
    <dbReference type="NCBI Taxonomy" id="1182541"/>
    <lineage>
        <taxon>Eukaryota</taxon>
        <taxon>Fungi</taxon>
        <taxon>Dikarya</taxon>
        <taxon>Ascomycota</taxon>
        <taxon>Pezizomycotina</taxon>
        <taxon>Eurotiomycetes</taxon>
        <taxon>Chaetothyriomycetidae</taxon>
        <taxon>Chaetothyriales</taxon>
        <taxon>Herpotrichiellaceae</taxon>
        <taxon>Capronia</taxon>
    </lineage>
</organism>
<evidence type="ECO:0000256" key="1">
    <source>
        <dbReference type="ARBA" id="ARBA00016067"/>
    </source>
</evidence>
<keyword evidence="4" id="KW-0833">Ubl conjugation pathway</keyword>
<evidence type="ECO:0000313" key="9">
    <source>
        <dbReference type="EMBL" id="EXJ91100.1"/>
    </source>
</evidence>
<dbReference type="PANTHER" id="PTHR13260">
    <property type="entry name" value="ANAPHASE PROMOTING COMPLEX SUBUNIT 4 APC4"/>
    <property type="match status" value="1"/>
</dbReference>
<comment type="caution">
    <text evidence="9">The sequence shown here is derived from an EMBL/GenBank/DDBJ whole genome shotgun (WGS) entry which is preliminary data.</text>
</comment>
<dbReference type="OrthoDB" id="2110451at2759"/>
<gene>
    <name evidence="9" type="ORF">A1O1_04207</name>
</gene>
<evidence type="ECO:0000256" key="3">
    <source>
        <dbReference type="ARBA" id="ARBA00022776"/>
    </source>
</evidence>
<dbReference type="Proteomes" id="UP000019484">
    <property type="component" value="Unassembled WGS sequence"/>
</dbReference>
<feature type="compositionally biased region" description="Basic and acidic residues" evidence="6">
    <location>
        <begin position="55"/>
        <end position="66"/>
    </location>
</feature>
<keyword evidence="3" id="KW-0498">Mitosis</keyword>
<feature type="domain" description="Anaphase-promoting complex subunit 4 long" evidence="8">
    <location>
        <begin position="337"/>
        <end position="534"/>
    </location>
</feature>
<dbReference type="GO" id="GO:0070979">
    <property type="term" value="P:protein K11-linked ubiquitination"/>
    <property type="evidence" value="ECO:0007669"/>
    <property type="project" value="TreeGrafter"/>
</dbReference>
<dbReference type="HOGENOM" id="CLU_011501_0_0_1"/>
<keyword evidence="2" id="KW-0132">Cell division</keyword>
<dbReference type="AlphaFoldDB" id="W9YN42"/>
<dbReference type="InterPro" id="IPR024977">
    <property type="entry name" value="Apc4-like_WD40_dom"/>
</dbReference>
<dbReference type="Pfam" id="PF12894">
    <property type="entry name" value="ANAPC4_WD40"/>
    <property type="match status" value="1"/>
</dbReference>
<dbReference type="STRING" id="1182541.W9YN42"/>
<feature type="compositionally biased region" description="Low complexity" evidence="6">
    <location>
        <begin position="128"/>
        <end position="149"/>
    </location>
</feature>
<evidence type="ECO:0000256" key="5">
    <source>
        <dbReference type="ARBA" id="ARBA00023306"/>
    </source>
</evidence>
<dbReference type="InterPro" id="IPR024790">
    <property type="entry name" value="APC4_long_dom"/>
</dbReference>
<dbReference type="GO" id="GO:0031145">
    <property type="term" value="P:anaphase-promoting complex-dependent catabolic process"/>
    <property type="evidence" value="ECO:0007669"/>
    <property type="project" value="InterPro"/>
</dbReference>
<dbReference type="eggNOG" id="KOG4640">
    <property type="taxonomic scope" value="Eukaryota"/>
</dbReference>
<feature type="domain" description="Anaphase-promoting complex subunit 4-like WD40" evidence="7">
    <location>
        <begin position="18"/>
        <end position="115"/>
    </location>
</feature>
<dbReference type="EMBL" id="AMWN01000003">
    <property type="protein sequence ID" value="EXJ91100.1"/>
    <property type="molecule type" value="Genomic_DNA"/>
</dbReference>
<feature type="region of interest" description="Disordered" evidence="6">
    <location>
        <begin position="39"/>
        <end position="66"/>
    </location>
</feature>
<dbReference type="GeneID" id="19159093"/>
<dbReference type="GO" id="GO:0034399">
    <property type="term" value="C:nuclear periphery"/>
    <property type="evidence" value="ECO:0007669"/>
    <property type="project" value="TreeGrafter"/>
</dbReference>
<name>W9YN42_9EURO</name>
<feature type="region of interest" description="Disordered" evidence="6">
    <location>
        <begin position="118"/>
        <end position="150"/>
    </location>
</feature>
<feature type="compositionally biased region" description="Polar residues" evidence="6">
    <location>
        <begin position="118"/>
        <end position="127"/>
    </location>
</feature>
<dbReference type="GO" id="GO:0005680">
    <property type="term" value="C:anaphase-promoting complex"/>
    <property type="evidence" value="ECO:0007669"/>
    <property type="project" value="InterPro"/>
</dbReference>
<reference evidence="9 10" key="1">
    <citation type="submission" date="2013-03" db="EMBL/GenBank/DDBJ databases">
        <title>The Genome Sequence of Capronia coronata CBS 617.96.</title>
        <authorList>
            <consortium name="The Broad Institute Genomics Platform"/>
            <person name="Cuomo C."/>
            <person name="de Hoog S."/>
            <person name="Gorbushina A."/>
            <person name="Walker B."/>
            <person name="Young S.K."/>
            <person name="Zeng Q."/>
            <person name="Gargeya S."/>
            <person name="Fitzgerald M."/>
            <person name="Haas B."/>
            <person name="Abouelleil A."/>
            <person name="Allen A.W."/>
            <person name="Alvarado L."/>
            <person name="Arachchi H.M."/>
            <person name="Berlin A.M."/>
            <person name="Chapman S.B."/>
            <person name="Gainer-Dewar J."/>
            <person name="Goldberg J."/>
            <person name="Griggs A."/>
            <person name="Gujja S."/>
            <person name="Hansen M."/>
            <person name="Howarth C."/>
            <person name="Imamovic A."/>
            <person name="Ireland A."/>
            <person name="Larimer J."/>
            <person name="McCowan C."/>
            <person name="Murphy C."/>
            <person name="Pearson M."/>
            <person name="Poon T.W."/>
            <person name="Priest M."/>
            <person name="Roberts A."/>
            <person name="Saif S."/>
            <person name="Shea T."/>
            <person name="Sisk P."/>
            <person name="Sykes S."/>
            <person name="Wortman J."/>
            <person name="Nusbaum C."/>
            <person name="Birren B."/>
        </authorList>
    </citation>
    <scope>NUCLEOTIDE SEQUENCE [LARGE SCALE GENOMIC DNA]</scope>
    <source>
        <strain evidence="9 10">CBS 617.96</strain>
    </source>
</reference>
<dbReference type="InterPro" id="IPR015943">
    <property type="entry name" value="WD40/YVTN_repeat-like_dom_sf"/>
</dbReference>
<dbReference type="PANTHER" id="PTHR13260:SF0">
    <property type="entry name" value="ANAPHASE-PROMOTING COMPLEX SUBUNIT 4"/>
    <property type="match status" value="1"/>
</dbReference>
<evidence type="ECO:0000256" key="6">
    <source>
        <dbReference type="SAM" id="MobiDB-lite"/>
    </source>
</evidence>
<dbReference type="RefSeq" id="XP_007723294.1">
    <property type="nucleotide sequence ID" value="XM_007725104.1"/>
</dbReference>
<dbReference type="InterPro" id="IPR011047">
    <property type="entry name" value="Quinoprotein_ADH-like_sf"/>
</dbReference>
<evidence type="ECO:0000256" key="2">
    <source>
        <dbReference type="ARBA" id="ARBA00022618"/>
    </source>
</evidence>
<keyword evidence="5" id="KW-0131">Cell cycle</keyword>
<dbReference type="SUPFAM" id="SSF50998">
    <property type="entry name" value="Quinoprotein alcohol dehydrogenase-like"/>
    <property type="match status" value="1"/>
</dbReference>
<evidence type="ECO:0000256" key="4">
    <source>
        <dbReference type="ARBA" id="ARBA00022786"/>
    </source>
</evidence>